<gene>
    <name evidence="1" type="ORF">BEL07_17470</name>
</gene>
<accession>A0A1E8Q300</accession>
<sequence>MACGVTEIARAGYVSPAQGGDLGELVWSPSEGHRVAQRRPETVFTAQLGVVKRIGERCSGGNRYRAAWHRQSRTLRPWLRVSLWGCPEFGVIV</sequence>
<keyword evidence="2" id="KW-1185">Reference proteome</keyword>
<reference evidence="1 2" key="1">
    <citation type="submission" date="2016-09" db="EMBL/GenBank/DDBJ databases">
        <title>genome sequence of Mycobacterium sp. 739 SCH.</title>
        <authorList>
            <person name="Greninger A.L."/>
            <person name="Qin X."/>
            <person name="Jerome K."/>
            <person name="Vora S."/>
            <person name="Quinn K."/>
        </authorList>
    </citation>
    <scope>NUCLEOTIDE SEQUENCE [LARGE SCALE GENOMIC DNA]</scope>
    <source>
        <strain evidence="1 2">SCH</strain>
    </source>
</reference>
<protein>
    <submittedName>
        <fullName evidence="1">Uncharacterized protein</fullName>
    </submittedName>
</protein>
<organism evidence="1 2">
    <name type="scientific">Mycolicibacterium grossiae</name>
    <dbReference type="NCBI Taxonomy" id="1552759"/>
    <lineage>
        <taxon>Bacteria</taxon>
        <taxon>Bacillati</taxon>
        <taxon>Actinomycetota</taxon>
        <taxon>Actinomycetes</taxon>
        <taxon>Mycobacteriales</taxon>
        <taxon>Mycobacteriaceae</taxon>
        <taxon>Mycolicibacterium</taxon>
    </lineage>
</organism>
<dbReference type="EMBL" id="MCHX01000040">
    <property type="protein sequence ID" value="OFJ52420.1"/>
    <property type="molecule type" value="Genomic_DNA"/>
</dbReference>
<proteinExistence type="predicted"/>
<name>A0A1E8Q300_9MYCO</name>
<comment type="caution">
    <text evidence="1">The sequence shown here is derived from an EMBL/GenBank/DDBJ whole genome shotgun (WGS) entry which is preliminary data.</text>
</comment>
<dbReference type="AlphaFoldDB" id="A0A1E8Q300"/>
<evidence type="ECO:0000313" key="2">
    <source>
        <dbReference type="Proteomes" id="UP000178953"/>
    </source>
</evidence>
<evidence type="ECO:0000313" key="1">
    <source>
        <dbReference type="EMBL" id="OFJ52420.1"/>
    </source>
</evidence>
<dbReference type="Proteomes" id="UP000178953">
    <property type="component" value="Unassembled WGS sequence"/>
</dbReference>